<evidence type="ECO:0000313" key="10">
    <source>
        <dbReference type="Proteomes" id="UP001144341"/>
    </source>
</evidence>
<keyword evidence="4" id="KW-0799">Topoisomerase</keyword>
<dbReference type="RefSeq" id="WP_269413917.1">
    <property type="nucleotide sequence ID" value="NZ_JAPWGL010000001.1"/>
</dbReference>
<dbReference type="InterPro" id="IPR049331">
    <property type="entry name" value="Top1B_N_bact"/>
</dbReference>
<dbReference type="Gene3D" id="3.30.66.10">
    <property type="entry name" value="DNA topoisomerase I domain"/>
    <property type="match status" value="1"/>
</dbReference>
<dbReference type="InterPro" id="IPR014711">
    <property type="entry name" value="TopoI_cat_a-hlx-sub_euk"/>
</dbReference>
<keyword evidence="5" id="KW-0238">DNA-binding</keyword>
<comment type="catalytic activity">
    <reaction evidence="1">
        <text>ATP-independent breakage of single-stranded DNA, followed by passage and rejoining.</text>
        <dbReference type="EC" id="5.6.2.1"/>
    </reaction>
</comment>
<dbReference type="SUPFAM" id="SSF55869">
    <property type="entry name" value="DNA topoisomerase I domain"/>
    <property type="match status" value="1"/>
</dbReference>
<evidence type="ECO:0000259" key="8">
    <source>
        <dbReference type="Pfam" id="PF21338"/>
    </source>
</evidence>
<protein>
    <recommendedName>
        <fullName evidence="3">DNA topoisomerase</fullName>
        <ecNumber evidence="3">5.6.2.1</ecNumber>
    </recommendedName>
</protein>
<evidence type="ECO:0000259" key="7">
    <source>
        <dbReference type="Pfam" id="PF01028"/>
    </source>
</evidence>
<evidence type="ECO:0000256" key="1">
    <source>
        <dbReference type="ARBA" id="ARBA00000213"/>
    </source>
</evidence>
<evidence type="ECO:0000256" key="4">
    <source>
        <dbReference type="ARBA" id="ARBA00023029"/>
    </source>
</evidence>
<name>A0ABT4KW53_9SPHI</name>
<dbReference type="EMBL" id="JAPWGL010000001">
    <property type="protein sequence ID" value="MCZ4222103.1"/>
    <property type="molecule type" value="Genomic_DNA"/>
</dbReference>
<evidence type="ECO:0000256" key="5">
    <source>
        <dbReference type="ARBA" id="ARBA00023125"/>
    </source>
</evidence>
<evidence type="ECO:0000256" key="2">
    <source>
        <dbReference type="ARBA" id="ARBA00006645"/>
    </source>
</evidence>
<dbReference type="SUPFAM" id="SSF56349">
    <property type="entry name" value="DNA breaking-rejoining enzymes"/>
    <property type="match status" value="1"/>
</dbReference>
<accession>A0ABT4KW53</accession>
<keyword evidence="6" id="KW-0413">Isomerase</keyword>
<dbReference type="Pfam" id="PF21338">
    <property type="entry name" value="Top1B_N_bact"/>
    <property type="match status" value="1"/>
</dbReference>
<feature type="domain" description="DNA topoisomerase I catalytic core eukaryotic-type" evidence="7">
    <location>
        <begin position="94"/>
        <end position="320"/>
    </location>
</feature>
<dbReference type="InterPro" id="IPR011010">
    <property type="entry name" value="DNA_brk_join_enz"/>
</dbReference>
<evidence type="ECO:0000256" key="3">
    <source>
        <dbReference type="ARBA" id="ARBA00012891"/>
    </source>
</evidence>
<dbReference type="Gene3D" id="3.90.15.10">
    <property type="entry name" value="Topoisomerase I, Chain A, domain 3"/>
    <property type="match status" value="1"/>
</dbReference>
<reference evidence="9" key="1">
    <citation type="submission" date="2022-12" db="EMBL/GenBank/DDBJ databases">
        <title>Genome sequence of SJ11.</title>
        <authorList>
            <person name="Woo H."/>
        </authorList>
    </citation>
    <scope>NUCLEOTIDE SEQUENCE</scope>
    <source>
        <strain evidence="9">SJ11</strain>
    </source>
</reference>
<dbReference type="InterPro" id="IPR013500">
    <property type="entry name" value="TopoI_cat_euk"/>
</dbReference>
<proteinExistence type="inferred from homology"/>
<comment type="caution">
    <text evidence="9">The sequence shown here is derived from an EMBL/GenBank/DDBJ whole genome shotgun (WGS) entry which is preliminary data.</text>
</comment>
<gene>
    <name evidence="9" type="ORF">O0931_02215</name>
</gene>
<dbReference type="InterPro" id="IPR035447">
    <property type="entry name" value="DNA_topo_I_N_sf"/>
</dbReference>
<dbReference type="Pfam" id="PF01028">
    <property type="entry name" value="Topoisom_I"/>
    <property type="match status" value="1"/>
</dbReference>
<evidence type="ECO:0000256" key="6">
    <source>
        <dbReference type="ARBA" id="ARBA00023235"/>
    </source>
</evidence>
<dbReference type="InterPro" id="IPR001631">
    <property type="entry name" value="TopoI"/>
</dbReference>
<dbReference type="PRINTS" id="PR00416">
    <property type="entry name" value="EUTPISMRASEI"/>
</dbReference>
<keyword evidence="10" id="KW-1185">Reference proteome</keyword>
<dbReference type="Proteomes" id="UP001144341">
    <property type="component" value="Unassembled WGS sequence"/>
</dbReference>
<dbReference type="Gene3D" id="1.10.132.120">
    <property type="match status" value="1"/>
</dbReference>
<dbReference type="EC" id="5.6.2.1" evidence="3"/>
<organism evidence="9 10">
    <name type="scientific">Pedobacter rhodius</name>
    <dbReference type="NCBI Taxonomy" id="3004098"/>
    <lineage>
        <taxon>Bacteria</taxon>
        <taxon>Pseudomonadati</taxon>
        <taxon>Bacteroidota</taxon>
        <taxon>Sphingobacteriia</taxon>
        <taxon>Sphingobacteriales</taxon>
        <taxon>Sphingobacteriaceae</taxon>
        <taxon>Pedobacter</taxon>
    </lineage>
</organism>
<comment type="similarity">
    <text evidence="2">Belongs to the type IB topoisomerase family.</text>
</comment>
<evidence type="ECO:0000313" key="9">
    <source>
        <dbReference type="EMBL" id="MCZ4222103.1"/>
    </source>
</evidence>
<dbReference type="PROSITE" id="PS52038">
    <property type="entry name" value="TOPO_IB_2"/>
    <property type="match status" value="1"/>
</dbReference>
<sequence length="348" mass="39654">MIQGKEVVKASGLVYVTDSMPGIYRKGKPGKFHYEDKDGHKITDEKHLARIKSLVIPPAWQNVWIANKPNAYLQVTGIDAAGRKQYKYHTKWTSRRSDDKYFRLHEFGKALPDARKKLAKDLHRKELDERKVLAISVDVLQKTLIRVGNESYKQLYGSFGLTTLRDKHVKINGNKINIDFIGKKGVKQNVELNDKSLARLVKKCRDIPGQELFQFYSNGKEHRGIDSGKINNYIKEITGSDFTAKDFRTWGGTLEALRQFSKCSADKNFQLNSKKTVVSVLDCVAKKLGNTRAVCKSSYVYPLLITAYENNELEKYMKKMNNNKTVGKLGLEHDEKVLLSFLKSTGSK</sequence>
<feature type="domain" description="DNA topoisomerase IB N-terminal" evidence="8">
    <location>
        <begin position="31"/>
        <end position="79"/>
    </location>
</feature>